<dbReference type="PROSITE" id="PS00671">
    <property type="entry name" value="D_2_HYDROXYACID_DH_3"/>
    <property type="match status" value="1"/>
</dbReference>
<keyword evidence="2" id="KW-0560">Oxidoreductase</keyword>
<evidence type="ECO:0000313" key="8">
    <source>
        <dbReference type="Proteomes" id="UP000006753"/>
    </source>
</evidence>
<evidence type="ECO:0000256" key="4">
    <source>
        <dbReference type="SAM" id="MobiDB-lite"/>
    </source>
</evidence>
<evidence type="ECO:0000256" key="2">
    <source>
        <dbReference type="ARBA" id="ARBA00023002"/>
    </source>
</evidence>
<dbReference type="Pfam" id="PF00389">
    <property type="entry name" value="2-Hacid_dh"/>
    <property type="match status" value="1"/>
</dbReference>
<dbReference type="eggNOG" id="KOG0068">
    <property type="taxonomic scope" value="Eukaryota"/>
</dbReference>
<dbReference type="SUPFAM" id="SSF52283">
    <property type="entry name" value="Formate/glycerate dehydrogenase catalytic domain-like"/>
    <property type="match status" value="1"/>
</dbReference>
<name>K1WYY8_MARBU</name>
<dbReference type="EMBL" id="JH921434">
    <property type="protein sequence ID" value="EKD17842.1"/>
    <property type="molecule type" value="Genomic_DNA"/>
</dbReference>
<dbReference type="InterPro" id="IPR050857">
    <property type="entry name" value="D-2-hydroxyacid_DH"/>
</dbReference>
<dbReference type="GeneID" id="18759549"/>
<dbReference type="KEGG" id="mbe:MBM_03614"/>
<accession>K1WYY8</accession>
<evidence type="ECO:0000259" key="5">
    <source>
        <dbReference type="Pfam" id="PF00389"/>
    </source>
</evidence>
<dbReference type="OrthoDB" id="298012at2759"/>
<gene>
    <name evidence="7" type="ORF">MBM_03614</name>
</gene>
<dbReference type="InterPro" id="IPR029753">
    <property type="entry name" value="D-isomer_DH_CS"/>
</dbReference>
<dbReference type="SUPFAM" id="SSF51735">
    <property type="entry name" value="NAD(P)-binding Rossmann-fold domains"/>
    <property type="match status" value="1"/>
</dbReference>
<feature type="domain" description="D-isomer specific 2-hydroxyacid dehydrogenase NAD-binding" evidence="6">
    <location>
        <begin position="372"/>
        <end position="567"/>
    </location>
</feature>
<dbReference type="STRING" id="1072389.K1WYY8"/>
<dbReference type="CDD" id="cd12169">
    <property type="entry name" value="PGDH_like_1"/>
    <property type="match status" value="1"/>
</dbReference>
<reference evidence="7 8" key="1">
    <citation type="journal article" date="2012" name="BMC Genomics">
        <title>Sequencing the genome of Marssonina brunnea reveals fungus-poplar co-evolution.</title>
        <authorList>
            <person name="Zhu S."/>
            <person name="Cao Y.-Z."/>
            <person name="Jiang C."/>
            <person name="Tan B.-Y."/>
            <person name="Wang Z."/>
            <person name="Feng S."/>
            <person name="Zhang L."/>
            <person name="Su X.-H."/>
            <person name="Brejova B."/>
            <person name="Vinar T."/>
            <person name="Xu M."/>
            <person name="Wang M.-X."/>
            <person name="Zhang S.-G."/>
            <person name="Huang M.-R."/>
            <person name="Wu R."/>
            <person name="Zhou Y."/>
        </authorList>
    </citation>
    <scope>NUCLEOTIDE SEQUENCE [LARGE SCALE GENOMIC DNA]</scope>
    <source>
        <strain evidence="7 8">MB_m1</strain>
    </source>
</reference>
<feature type="domain" description="D-isomer specific 2-hydroxyacid dehydrogenase catalytic" evidence="5">
    <location>
        <begin position="270"/>
        <end position="342"/>
    </location>
</feature>
<dbReference type="GO" id="GO:0016616">
    <property type="term" value="F:oxidoreductase activity, acting on the CH-OH group of donors, NAD or NADP as acceptor"/>
    <property type="evidence" value="ECO:0007669"/>
    <property type="project" value="InterPro"/>
</dbReference>
<evidence type="ECO:0000256" key="3">
    <source>
        <dbReference type="ARBA" id="ARBA00023027"/>
    </source>
</evidence>
<dbReference type="Gene3D" id="3.40.50.720">
    <property type="entry name" value="NAD(P)-binding Rossmann-like Domain"/>
    <property type="match status" value="2"/>
</dbReference>
<keyword evidence="8" id="KW-1185">Reference proteome</keyword>
<sequence>MVPCSGRSYCLKYFLDLTTKLKLALKIQGTRCSPAILNLNLFLPLRLKICKLDNLGNFKVPRRLAGNIDVRNGFYGLQVFQPKCGSEMTSLRYRIQGLQASNMSLYPNMSKNTMIKESIVYLMYCYIVGFVRGGHGGACERNLKLLQNLIRAYDNSNRKSKMLDNSDCVMNLISDIQTYPAISSASTTFLLRATRLFTKSRIVPLGASRFFQKNTSGQQHYASTIIMPPIPEGPIKLAILDDYQGIAAKNFEPLKPAFEITTFRDTLPAFNLPTTPESTKQELITRLKPFTVISSMRERTPFHSELLKSLPNLKLLLTTGVRNAAIDMPAARALGIPVTGTVGDGSGRTPGGGVQEKKKKSRGPDSTTQHCIALILGIARGLASDDANVKSGGWQTDLATGLSGKTFSTLGLGRLGGNVAKIMYQSFGMRILAWSANLTQDKADEQAAAQGLPVEDEEGKVFRVVSKEELFREADVLSVHCVLSERSRGIVGAEDLKLLKRSALLVNTSRGPLVDEDALLGVLENGAIRGAALDVFAVEPMPRDHKLRTTDWGTEGRSKVLLSPHMGYVEEETMDNWYKEQVDIVQRWHNGQELLHVINP</sequence>
<dbReference type="OMA" id="THYSSHA"/>
<dbReference type="AlphaFoldDB" id="K1WYY8"/>
<dbReference type="InterPro" id="IPR006140">
    <property type="entry name" value="D-isomer_DH_NAD-bd"/>
</dbReference>
<dbReference type="Pfam" id="PF02826">
    <property type="entry name" value="2-Hacid_dh_C"/>
    <property type="match status" value="1"/>
</dbReference>
<evidence type="ECO:0000259" key="6">
    <source>
        <dbReference type="Pfam" id="PF02826"/>
    </source>
</evidence>
<protein>
    <submittedName>
        <fullName evidence="7">D-isomer specific 2-hydroxyacid dehydrogenase</fullName>
    </submittedName>
</protein>
<keyword evidence="3" id="KW-0520">NAD</keyword>
<dbReference type="PANTHER" id="PTHR42789:SF1">
    <property type="entry name" value="D-ISOMER SPECIFIC 2-HYDROXYACID DEHYDROGENASE FAMILY PROTEIN (AFU_ORTHOLOGUE AFUA_6G10090)"/>
    <property type="match status" value="1"/>
</dbReference>
<feature type="region of interest" description="Disordered" evidence="4">
    <location>
        <begin position="341"/>
        <end position="366"/>
    </location>
</feature>
<dbReference type="InParanoid" id="K1WYY8"/>
<dbReference type="PANTHER" id="PTHR42789">
    <property type="entry name" value="D-ISOMER SPECIFIC 2-HYDROXYACID DEHYDROGENASE FAMILY PROTEIN (AFU_ORTHOLOGUE AFUA_6G10090)"/>
    <property type="match status" value="1"/>
</dbReference>
<dbReference type="GO" id="GO:0051287">
    <property type="term" value="F:NAD binding"/>
    <property type="evidence" value="ECO:0007669"/>
    <property type="project" value="InterPro"/>
</dbReference>
<evidence type="ECO:0000256" key="1">
    <source>
        <dbReference type="ARBA" id="ARBA00005854"/>
    </source>
</evidence>
<dbReference type="InterPro" id="IPR006139">
    <property type="entry name" value="D-isomer_2_OHA_DH_cat_dom"/>
</dbReference>
<dbReference type="InterPro" id="IPR036291">
    <property type="entry name" value="NAD(P)-bd_dom_sf"/>
</dbReference>
<feature type="compositionally biased region" description="Gly residues" evidence="4">
    <location>
        <begin position="342"/>
        <end position="354"/>
    </location>
</feature>
<dbReference type="Proteomes" id="UP000006753">
    <property type="component" value="Unassembled WGS sequence"/>
</dbReference>
<comment type="similarity">
    <text evidence="1">Belongs to the D-isomer specific 2-hydroxyacid dehydrogenase family.</text>
</comment>
<proteinExistence type="inferred from homology"/>
<evidence type="ECO:0000313" key="7">
    <source>
        <dbReference type="EMBL" id="EKD17842.1"/>
    </source>
</evidence>
<organism evidence="7 8">
    <name type="scientific">Marssonina brunnea f. sp. multigermtubi (strain MB_m1)</name>
    <name type="common">Marssonina leaf spot fungus</name>
    <dbReference type="NCBI Taxonomy" id="1072389"/>
    <lineage>
        <taxon>Eukaryota</taxon>
        <taxon>Fungi</taxon>
        <taxon>Dikarya</taxon>
        <taxon>Ascomycota</taxon>
        <taxon>Pezizomycotina</taxon>
        <taxon>Leotiomycetes</taxon>
        <taxon>Helotiales</taxon>
        <taxon>Drepanopezizaceae</taxon>
        <taxon>Drepanopeziza</taxon>
    </lineage>
</organism>
<dbReference type="HOGENOM" id="CLU_454974_0_0_1"/>